<proteinExistence type="predicted"/>
<evidence type="ECO:0000256" key="2">
    <source>
        <dbReference type="SAM" id="SignalP"/>
    </source>
</evidence>
<dbReference type="GO" id="GO:0005615">
    <property type="term" value="C:extracellular space"/>
    <property type="evidence" value="ECO:0007669"/>
    <property type="project" value="TreeGrafter"/>
</dbReference>
<dbReference type="RefSeq" id="XP_023952581.2">
    <property type="nucleotide sequence ID" value="XM_024096813.2"/>
</dbReference>
<dbReference type="AlphaFoldDB" id="A0A6J1P4G2"/>
<evidence type="ECO:0000313" key="4">
    <source>
        <dbReference type="RefSeq" id="XP_023952581.2"/>
    </source>
</evidence>
<dbReference type="Proteomes" id="UP001652582">
    <property type="component" value="Chromosome 16"/>
</dbReference>
<feature type="signal peptide" evidence="2">
    <location>
        <begin position="1"/>
        <end position="20"/>
    </location>
</feature>
<dbReference type="PANTHER" id="PTHR11857">
    <property type="entry name" value="ODORANT BINDING PROTEIN-RELATED"/>
    <property type="match status" value="1"/>
</dbReference>
<evidence type="ECO:0000256" key="1">
    <source>
        <dbReference type="ARBA" id="ARBA00022729"/>
    </source>
</evidence>
<dbReference type="GO" id="GO:0005549">
    <property type="term" value="F:odorant binding"/>
    <property type="evidence" value="ECO:0007669"/>
    <property type="project" value="InterPro"/>
</dbReference>
<reference evidence="4" key="1">
    <citation type="submission" date="2025-08" db="UniProtKB">
        <authorList>
            <consortium name="RefSeq"/>
        </authorList>
    </citation>
    <scope>IDENTIFICATION</scope>
</reference>
<keyword evidence="3" id="KW-1185">Reference proteome</keyword>
<dbReference type="Pfam" id="PF01395">
    <property type="entry name" value="PBP_GOBP"/>
    <property type="match status" value="1"/>
</dbReference>
<sequence length="149" mass="16836">MKMTFGLIFLCIFIIGSSYARTDQEVKQTFVQEAVECSKEIPVSKDDIQKLKETHVAANKNVKCLVKCVFQRKGMIDDKGMFDESGSMKMSEKEYESDKDKMESVKKLYDICKKVNDEQISDDEDGCERAAALANCLSDNAVQLGFSIF</sequence>
<protein>
    <submittedName>
        <fullName evidence="4">Uncharacterized protein LOC112056389</fullName>
    </submittedName>
</protein>
<dbReference type="OrthoDB" id="6618046at2759"/>
<dbReference type="GO" id="GO:0007608">
    <property type="term" value="P:sensory perception of smell"/>
    <property type="evidence" value="ECO:0007669"/>
    <property type="project" value="TreeGrafter"/>
</dbReference>
<evidence type="ECO:0000313" key="3">
    <source>
        <dbReference type="Proteomes" id="UP001652582"/>
    </source>
</evidence>
<dbReference type="InterPro" id="IPR036728">
    <property type="entry name" value="PBP_GOBP_sf"/>
</dbReference>
<name>A0A6J1P4G2_BICAN</name>
<keyword evidence="1 2" id="KW-0732">Signal</keyword>
<feature type="chain" id="PRO_5045353295" evidence="2">
    <location>
        <begin position="21"/>
        <end position="149"/>
    </location>
</feature>
<organism evidence="3 4">
    <name type="scientific">Bicyclus anynana</name>
    <name type="common">Squinting bush brown butterfly</name>
    <dbReference type="NCBI Taxonomy" id="110368"/>
    <lineage>
        <taxon>Eukaryota</taxon>
        <taxon>Metazoa</taxon>
        <taxon>Ecdysozoa</taxon>
        <taxon>Arthropoda</taxon>
        <taxon>Hexapoda</taxon>
        <taxon>Insecta</taxon>
        <taxon>Pterygota</taxon>
        <taxon>Neoptera</taxon>
        <taxon>Endopterygota</taxon>
        <taxon>Lepidoptera</taxon>
        <taxon>Glossata</taxon>
        <taxon>Ditrysia</taxon>
        <taxon>Papilionoidea</taxon>
        <taxon>Nymphalidae</taxon>
        <taxon>Satyrinae</taxon>
        <taxon>Satyrini</taxon>
        <taxon>Mycalesina</taxon>
        <taxon>Bicyclus</taxon>
    </lineage>
</organism>
<accession>A0A6J1P4G2</accession>
<dbReference type="Gene3D" id="1.10.238.20">
    <property type="entry name" value="Pheromone/general odorant binding protein domain"/>
    <property type="match status" value="1"/>
</dbReference>
<gene>
    <name evidence="4" type="primary">LOC112056389</name>
</gene>
<dbReference type="SMART" id="SM00708">
    <property type="entry name" value="PhBP"/>
    <property type="match status" value="1"/>
</dbReference>
<dbReference type="SUPFAM" id="SSF47565">
    <property type="entry name" value="Insect pheromone/odorant-binding proteins"/>
    <property type="match status" value="1"/>
</dbReference>
<dbReference type="GeneID" id="112056389"/>
<dbReference type="KEGG" id="bany:112056389"/>
<dbReference type="CDD" id="cd23992">
    <property type="entry name" value="PBP_GOBP"/>
    <property type="match status" value="1"/>
</dbReference>
<dbReference type="InterPro" id="IPR006170">
    <property type="entry name" value="PBP/GOBP"/>
</dbReference>